<dbReference type="AlphaFoldDB" id="A0A6J4P7T8"/>
<reference evidence="3" key="1">
    <citation type="submission" date="2020-02" db="EMBL/GenBank/DDBJ databases">
        <authorList>
            <person name="Meier V. D."/>
        </authorList>
    </citation>
    <scope>NUCLEOTIDE SEQUENCE</scope>
    <source>
        <strain evidence="3">AVDCRST_MAG78</strain>
    </source>
</reference>
<evidence type="ECO:0000313" key="3">
    <source>
        <dbReference type="EMBL" id="CAA9408715.1"/>
    </source>
</evidence>
<dbReference type="GO" id="GO:0004519">
    <property type="term" value="F:endonuclease activity"/>
    <property type="evidence" value="ECO:0007669"/>
    <property type="project" value="UniProtKB-KW"/>
</dbReference>
<evidence type="ECO:0000259" key="1">
    <source>
        <dbReference type="Pfam" id="PF13391"/>
    </source>
</evidence>
<organism evidence="3">
    <name type="scientific">uncultured Rubrobacteraceae bacterium</name>
    <dbReference type="NCBI Taxonomy" id="349277"/>
    <lineage>
        <taxon>Bacteria</taxon>
        <taxon>Bacillati</taxon>
        <taxon>Actinomycetota</taxon>
        <taxon>Rubrobacteria</taxon>
        <taxon>Rubrobacterales</taxon>
        <taxon>Rubrobacteraceae</taxon>
        <taxon>environmental samples</taxon>
    </lineage>
</organism>
<gene>
    <name evidence="3" type="ORF">AVDCRST_MAG78-259</name>
</gene>
<protein>
    <submittedName>
        <fullName evidence="3">HNH endonuclease family protein</fullName>
    </submittedName>
</protein>
<keyword evidence="3" id="KW-0378">Hydrolase</keyword>
<dbReference type="InterPro" id="IPR011396">
    <property type="entry name" value="PT_DNA_restrict"/>
</dbReference>
<sequence>MNDKLARYARLFGKLRTDVGHSRWSPLTRNRAPHKPLLLLSVLDLFEQDSTRPNLLELTPDLGELFTRYWPRVMSPDRRGNIALPFFHLRSDGFWHLLPKPGKENVVASAAQIRSLFRLRDTVTGARLDDELYEILHAPEARATLRGVLIETYFSPELQPVLVKQSATNHEAFRYSEELLQPDYGKVAEVLTEQETYRPAARDQGFRRAITTAYAHRCALCGIRVLTLDGHTAVEASHIIPWSLSRDDRPANGMALCRLCHWAFDEGLLRVNANYGIATSSQLTAIDNLPGYLTNLEGRGIVGPAETAFWPDLGALRWHHDNVFRAW</sequence>
<name>A0A6J4P7T8_9ACTN</name>
<dbReference type="PIRSF" id="PIRSF030850">
    <property type="entry name" value="UCP030850"/>
    <property type="match status" value="1"/>
</dbReference>
<dbReference type="Gene3D" id="1.10.30.50">
    <property type="match status" value="1"/>
</dbReference>
<dbReference type="Pfam" id="PF26340">
    <property type="entry name" value="DNA-SBD_ScoMcrA"/>
    <property type="match status" value="1"/>
</dbReference>
<dbReference type="InterPro" id="IPR003615">
    <property type="entry name" value="HNH_nuc"/>
</dbReference>
<dbReference type="Pfam" id="PF13391">
    <property type="entry name" value="HNH_2"/>
    <property type="match status" value="1"/>
</dbReference>
<dbReference type="CDD" id="cd00085">
    <property type="entry name" value="HNHc"/>
    <property type="match status" value="1"/>
</dbReference>
<accession>A0A6J4P7T8</accession>
<feature type="domain" description="HNH nuclease" evidence="1">
    <location>
        <begin position="218"/>
        <end position="271"/>
    </location>
</feature>
<keyword evidence="3" id="KW-0540">Nuclease</keyword>
<evidence type="ECO:0000259" key="2">
    <source>
        <dbReference type="Pfam" id="PF26340"/>
    </source>
</evidence>
<feature type="domain" description="ScoMcrA-like DNA sulfur-binding" evidence="2">
    <location>
        <begin position="23"/>
        <end position="164"/>
    </location>
</feature>
<dbReference type="InterPro" id="IPR058813">
    <property type="entry name" value="DNA-SBD_ScoMcrA"/>
</dbReference>
<proteinExistence type="predicted"/>
<keyword evidence="3" id="KW-0255">Endonuclease</keyword>
<dbReference type="EMBL" id="CADCVB010000015">
    <property type="protein sequence ID" value="CAA9408715.1"/>
    <property type="molecule type" value="Genomic_DNA"/>
</dbReference>